<dbReference type="PROSITE" id="PS51257">
    <property type="entry name" value="PROKAR_LIPOPROTEIN"/>
    <property type="match status" value="1"/>
</dbReference>
<comment type="caution">
    <text evidence="2">The sequence shown here is derived from an EMBL/GenBank/DDBJ whole genome shotgun (WGS) entry which is preliminary data.</text>
</comment>
<sequence length="77" mass="7282">MRPTTRTVLAAVLVVAMLVVAGCAGPSANNSSDGAANGTITTIDPADTPAANDTGGESGDVSAPDGGAALVTGDAVR</sequence>
<dbReference type="AlphaFoldDB" id="A0ABD6ATL0"/>
<accession>A0ABD6ATL0</accession>
<evidence type="ECO:0000313" key="2">
    <source>
        <dbReference type="EMBL" id="MFD1512716.1"/>
    </source>
</evidence>
<protein>
    <submittedName>
        <fullName evidence="2">Uncharacterized protein</fullName>
    </submittedName>
</protein>
<name>A0ABD6ATL0_9EURY</name>
<organism evidence="2 3">
    <name type="scientific">Halomarina rubra</name>
    <dbReference type="NCBI Taxonomy" id="2071873"/>
    <lineage>
        <taxon>Archaea</taxon>
        <taxon>Methanobacteriati</taxon>
        <taxon>Methanobacteriota</taxon>
        <taxon>Stenosarchaea group</taxon>
        <taxon>Halobacteria</taxon>
        <taxon>Halobacteriales</taxon>
        <taxon>Natronomonadaceae</taxon>
        <taxon>Halomarina</taxon>
    </lineage>
</organism>
<proteinExistence type="predicted"/>
<dbReference type="EMBL" id="JBHUDC010000003">
    <property type="protein sequence ID" value="MFD1512716.1"/>
    <property type="molecule type" value="Genomic_DNA"/>
</dbReference>
<feature type="region of interest" description="Disordered" evidence="1">
    <location>
        <begin position="27"/>
        <end position="77"/>
    </location>
</feature>
<evidence type="ECO:0000313" key="3">
    <source>
        <dbReference type="Proteomes" id="UP001597187"/>
    </source>
</evidence>
<feature type="compositionally biased region" description="Polar residues" evidence="1">
    <location>
        <begin position="27"/>
        <end position="42"/>
    </location>
</feature>
<evidence type="ECO:0000256" key="1">
    <source>
        <dbReference type="SAM" id="MobiDB-lite"/>
    </source>
</evidence>
<gene>
    <name evidence="2" type="ORF">ACFSBT_05400</name>
</gene>
<dbReference type="RefSeq" id="WP_250872696.1">
    <property type="nucleotide sequence ID" value="NZ_JALXFV010000003.1"/>
</dbReference>
<reference evidence="2 3" key="1">
    <citation type="journal article" date="2019" name="Int. J. Syst. Evol. Microbiol.">
        <title>The Global Catalogue of Microorganisms (GCM) 10K type strain sequencing project: providing services to taxonomists for standard genome sequencing and annotation.</title>
        <authorList>
            <consortium name="The Broad Institute Genomics Platform"/>
            <consortium name="The Broad Institute Genome Sequencing Center for Infectious Disease"/>
            <person name="Wu L."/>
            <person name="Ma J."/>
        </authorList>
    </citation>
    <scope>NUCLEOTIDE SEQUENCE [LARGE SCALE GENOMIC DNA]</scope>
    <source>
        <strain evidence="2 3">CGMCC 1.12563</strain>
    </source>
</reference>
<dbReference type="Proteomes" id="UP001597187">
    <property type="component" value="Unassembled WGS sequence"/>
</dbReference>
<keyword evidence="3" id="KW-1185">Reference proteome</keyword>